<name>A0ABN9FHZ3_9NEOB</name>
<organism evidence="1 2">
    <name type="scientific">Staurois parvus</name>
    <dbReference type="NCBI Taxonomy" id="386267"/>
    <lineage>
        <taxon>Eukaryota</taxon>
        <taxon>Metazoa</taxon>
        <taxon>Chordata</taxon>
        <taxon>Craniata</taxon>
        <taxon>Vertebrata</taxon>
        <taxon>Euteleostomi</taxon>
        <taxon>Amphibia</taxon>
        <taxon>Batrachia</taxon>
        <taxon>Anura</taxon>
        <taxon>Neobatrachia</taxon>
        <taxon>Ranoidea</taxon>
        <taxon>Ranidae</taxon>
        <taxon>Staurois</taxon>
    </lineage>
</organism>
<comment type="caution">
    <text evidence="1">The sequence shown here is derived from an EMBL/GenBank/DDBJ whole genome shotgun (WGS) entry which is preliminary data.</text>
</comment>
<gene>
    <name evidence="1" type="ORF">SPARVUS_LOCUS12096977</name>
</gene>
<dbReference type="EMBL" id="CATNWA010016941">
    <property type="protein sequence ID" value="CAI9596635.1"/>
    <property type="molecule type" value="Genomic_DNA"/>
</dbReference>
<protein>
    <submittedName>
        <fullName evidence="1">Uncharacterized protein</fullName>
    </submittedName>
</protein>
<feature type="non-terminal residue" evidence="1">
    <location>
        <position position="115"/>
    </location>
</feature>
<evidence type="ECO:0000313" key="2">
    <source>
        <dbReference type="Proteomes" id="UP001162483"/>
    </source>
</evidence>
<accession>A0ABN9FHZ3</accession>
<keyword evidence="2" id="KW-1185">Reference proteome</keyword>
<dbReference type="Proteomes" id="UP001162483">
    <property type="component" value="Unassembled WGS sequence"/>
</dbReference>
<proteinExistence type="predicted"/>
<evidence type="ECO:0000313" key="1">
    <source>
        <dbReference type="EMBL" id="CAI9596635.1"/>
    </source>
</evidence>
<reference evidence="1" key="1">
    <citation type="submission" date="2023-05" db="EMBL/GenBank/DDBJ databases">
        <authorList>
            <person name="Stuckert A."/>
        </authorList>
    </citation>
    <scope>NUCLEOTIDE SEQUENCE</scope>
</reference>
<sequence>MDHFLLQCTFNIEVCKWVGGALGISFLSRLSYAEWSYGAFQNHRDFDFKTLFLVSLVVCYYTWNARCQVSIHKKVLPVEVVVHNILGEVGKIWGLEKDRWRPGALTKAWRNVRSP</sequence>